<dbReference type="AlphaFoldDB" id="E4YZK2"/>
<dbReference type="Proteomes" id="UP000011014">
    <property type="component" value="Unassembled WGS sequence"/>
</dbReference>
<dbReference type="InterPro" id="IPR007110">
    <property type="entry name" value="Ig-like_dom"/>
</dbReference>
<feature type="transmembrane region" description="Helical" evidence="1">
    <location>
        <begin position="378"/>
        <end position="399"/>
    </location>
</feature>
<keyword evidence="1" id="KW-1133">Transmembrane helix</keyword>
<protein>
    <recommendedName>
        <fullName evidence="2">Ig-like domain-containing protein</fullName>
    </recommendedName>
</protein>
<sequence length="475" mass="52155">MIAVILSFFTALGAKEITVTVATEPVLAGRNASIQCSFDLNDLEKFKGLSWKSNQPRVKDGIIFVLDDEGRQSHVADARFSNSFSKSKITENDYETSDLKRLTSTLLISDVQISDDEFDYNCEVTFVDSTGAFHQSDSTESRRLKILRAPSTPYLTISDRFGEAAFECQVDDLGYPEAAVVEINFNGTSLVRQQSSIIQTNLKLDASLKGTFVECRTTHESFDLGLASPSLDELELVAPEISGASLSVSLFLTEKKLTQVPAKFVNIDSALGSGTGVSVKIEKKSQKSCRVLVEMDTDALPIPSLAVFSSQNRTTATPSNDNRSITVNLKKYAPQTVVAAMSPLGSVAFILDDAVYNKCFPPNAVPAVKKSGSSSFDAAIISIFVIVILVCVLLGLVFLKKRRDSEKENRPVENANATMRSVESQDFEAYQPEEQNEPKSSQSGIITLFTVRTDQKSISRKCSKTFFSVQYFEQF</sequence>
<accession>E4YZK2</accession>
<proteinExistence type="predicted"/>
<reference evidence="3" key="1">
    <citation type="journal article" date="2010" name="Science">
        <title>Plasticity of animal genome architecture unmasked by rapid evolution of a pelagic tunicate.</title>
        <authorList>
            <person name="Denoeud F."/>
            <person name="Henriet S."/>
            <person name="Mungpakdee S."/>
            <person name="Aury J.M."/>
            <person name="Da Silva C."/>
            <person name="Brinkmann H."/>
            <person name="Mikhaleva J."/>
            <person name="Olsen L.C."/>
            <person name="Jubin C."/>
            <person name="Canestro C."/>
            <person name="Bouquet J.M."/>
            <person name="Danks G."/>
            <person name="Poulain J."/>
            <person name="Campsteijn C."/>
            <person name="Adamski M."/>
            <person name="Cross I."/>
            <person name="Yadetie F."/>
            <person name="Muffato M."/>
            <person name="Louis A."/>
            <person name="Butcher S."/>
            <person name="Tsagkogeorga G."/>
            <person name="Konrad A."/>
            <person name="Singh S."/>
            <person name="Jensen M.F."/>
            <person name="Cong E.H."/>
            <person name="Eikeseth-Otteraa H."/>
            <person name="Noel B."/>
            <person name="Anthouard V."/>
            <person name="Porcel B.M."/>
            <person name="Kachouri-Lafond R."/>
            <person name="Nishino A."/>
            <person name="Ugolini M."/>
            <person name="Chourrout P."/>
            <person name="Nishida H."/>
            <person name="Aasland R."/>
            <person name="Huzurbazar S."/>
            <person name="Westhof E."/>
            <person name="Delsuc F."/>
            <person name="Lehrach H."/>
            <person name="Reinhardt R."/>
            <person name="Weissenbach J."/>
            <person name="Roy S.W."/>
            <person name="Artiguenave F."/>
            <person name="Postlethwait J.H."/>
            <person name="Manak J.R."/>
            <person name="Thompson E.M."/>
            <person name="Jaillon O."/>
            <person name="Du Pasquier L."/>
            <person name="Boudinot P."/>
            <person name="Liberles D.A."/>
            <person name="Volff J.N."/>
            <person name="Philippe H."/>
            <person name="Lenhard B."/>
            <person name="Roest Crollius H."/>
            <person name="Wincker P."/>
            <person name="Chourrout D."/>
        </authorList>
    </citation>
    <scope>NUCLEOTIDE SEQUENCE [LARGE SCALE GENOMIC DNA]</scope>
</reference>
<feature type="domain" description="Ig-like" evidence="2">
    <location>
        <begin position="15"/>
        <end position="139"/>
    </location>
</feature>
<keyword evidence="1" id="KW-0812">Transmembrane</keyword>
<dbReference type="EMBL" id="FN656157">
    <property type="protein sequence ID" value="CBY40880.1"/>
    <property type="molecule type" value="Genomic_DNA"/>
</dbReference>
<dbReference type="PROSITE" id="PS50835">
    <property type="entry name" value="IG_LIKE"/>
    <property type="match status" value="1"/>
</dbReference>
<keyword evidence="1" id="KW-0472">Membrane</keyword>
<evidence type="ECO:0000259" key="2">
    <source>
        <dbReference type="PROSITE" id="PS50835"/>
    </source>
</evidence>
<organism evidence="3">
    <name type="scientific">Oikopleura dioica</name>
    <name type="common">Tunicate</name>
    <dbReference type="NCBI Taxonomy" id="34765"/>
    <lineage>
        <taxon>Eukaryota</taxon>
        <taxon>Metazoa</taxon>
        <taxon>Chordata</taxon>
        <taxon>Tunicata</taxon>
        <taxon>Appendicularia</taxon>
        <taxon>Copelata</taxon>
        <taxon>Oikopleuridae</taxon>
        <taxon>Oikopleura</taxon>
    </lineage>
</organism>
<name>E4YZK2_OIKDI</name>
<evidence type="ECO:0000256" key="1">
    <source>
        <dbReference type="SAM" id="Phobius"/>
    </source>
</evidence>
<gene>
    <name evidence="3" type="ORF">GSOID_T00022921001</name>
</gene>
<dbReference type="InterPro" id="IPR013783">
    <property type="entry name" value="Ig-like_fold"/>
</dbReference>
<dbReference type="Gene3D" id="2.60.40.10">
    <property type="entry name" value="Immunoglobulins"/>
    <property type="match status" value="1"/>
</dbReference>
<evidence type="ECO:0000313" key="3">
    <source>
        <dbReference type="EMBL" id="CBY40880.1"/>
    </source>
</evidence>